<dbReference type="AlphaFoldDB" id="A0A7U2I4U6"/>
<accession>A0A7U2I4U6</accession>
<keyword evidence="2" id="KW-1185">Reference proteome</keyword>
<gene>
    <name evidence="1" type="ORF">JI435_417320</name>
</gene>
<evidence type="ECO:0000313" key="2">
    <source>
        <dbReference type="Proteomes" id="UP000663193"/>
    </source>
</evidence>
<name>A0A7U2I4U6_PHANO</name>
<dbReference type="VEuPathDB" id="FungiDB:JI435_417320"/>
<dbReference type="EMBL" id="CP069035">
    <property type="protein sequence ID" value="QRD01895.1"/>
    <property type="molecule type" value="Genomic_DNA"/>
</dbReference>
<proteinExistence type="predicted"/>
<protein>
    <submittedName>
        <fullName evidence="1">Uncharacterized protein</fullName>
    </submittedName>
</protein>
<organism evidence="1 2">
    <name type="scientific">Phaeosphaeria nodorum (strain SN15 / ATCC MYA-4574 / FGSC 10173)</name>
    <name type="common">Glume blotch fungus</name>
    <name type="synonym">Parastagonospora nodorum</name>
    <dbReference type="NCBI Taxonomy" id="321614"/>
    <lineage>
        <taxon>Eukaryota</taxon>
        <taxon>Fungi</taxon>
        <taxon>Dikarya</taxon>
        <taxon>Ascomycota</taxon>
        <taxon>Pezizomycotina</taxon>
        <taxon>Dothideomycetes</taxon>
        <taxon>Pleosporomycetidae</taxon>
        <taxon>Pleosporales</taxon>
        <taxon>Pleosporineae</taxon>
        <taxon>Phaeosphaeriaceae</taxon>
        <taxon>Parastagonospora</taxon>
    </lineage>
</organism>
<dbReference type="Proteomes" id="UP000663193">
    <property type="component" value="Chromosome 13"/>
</dbReference>
<evidence type="ECO:0000313" key="1">
    <source>
        <dbReference type="EMBL" id="QRD01895.1"/>
    </source>
</evidence>
<sequence length="77" mass="9272">MYNQRVSCFNEIASFMCFNCHRLHRCDCTVAYNVEDVLRVGIRSAQVMYELHRNQFVTLARIHHLRYKPSKNVPRRK</sequence>
<reference evidence="2" key="1">
    <citation type="journal article" date="2021" name="BMC Genomics">
        <title>Chromosome-level genome assembly and manually-curated proteome of model necrotroph Parastagonospora nodorum Sn15 reveals a genome-wide trove of candidate effector homologs, and redundancy of virulence-related functions within an accessory chromosome.</title>
        <authorList>
            <person name="Bertazzoni S."/>
            <person name="Jones D.A.B."/>
            <person name="Phan H.T."/>
            <person name="Tan K.-C."/>
            <person name="Hane J.K."/>
        </authorList>
    </citation>
    <scope>NUCLEOTIDE SEQUENCE [LARGE SCALE GENOMIC DNA]</scope>
    <source>
        <strain evidence="2">SN15 / ATCC MYA-4574 / FGSC 10173)</strain>
    </source>
</reference>